<evidence type="ECO:0000313" key="5">
    <source>
        <dbReference type="Proteomes" id="UP000241209"/>
    </source>
</evidence>
<dbReference type="InterPro" id="IPR012354">
    <property type="entry name" value="Esterase_lipase"/>
</dbReference>
<feature type="active site" description="Charge relay system" evidence="1">
    <location>
        <position position="221"/>
    </location>
</feature>
<dbReference type="RefSeq" id="WP_107536709.1">
    <property type="nucleotide sequence ID" value="NZ_BMDF01000003.1"/>
</dbReference>
<dbReference type="InterPro" id="IPR051044">
    <property type="entry name" value="MAG_DAG_Lipase"/>
</dbReference>
<comment type="caution">
    <text evidence="4">The sequence shown here is derived from an EMBL/GenBank/DDBJ whole genome shotgun (WGS) entry which is preliminary data.</text>
</comment>
<feature type="active site" description="Nucleophile" evidence="1">
    <location>
        <position position="94"/>
    </location>
</feature>
<feature type="domain" description="Serine aminopeptidase S33" evidence="3">
    <location>
        <begin position="17"/>
        <end position="119"/>
    </location>
</feature>
<dbReference type="AlphaFoldDB" id="A0A2T4PW58"/>
<reference evidence="4 5" key="1">
    <citation type="journal article" date="2016" name="Front. Microbiol.">
        <title>Comprehensive Phylogenetic Analysis of Bovine Non-aureus Staphylococci Species Based on Whole-Genome Sequencing.</title>
        <authorList>
            <person name="Naushad S."/>
            <person name="Barkema H.W."/>
            <person name="Luby C."/>
            <person name="Condas L.A."/>
            <person name="Nobrega D.B."/>
            <person name="Carson D.A."/>
            <person name="De Buck J."/>
        </authorList>
    </citation>
    <scope>NUCLEOTIDE SEQUENCE [LARGE SCALE GENOMIC DNA]</scope>
    <source>
        <strain evidence="4 5">SNUC 2204</strain>
    </source>
</reference>
<organism evidence="4 5">
    <name type="scientific">Mammaliicoccus vitulinus</name>
    <dbReference type="NCBI Taxonomy" id="71237"/>
    <lineage>
        <taxon>Bacteria</taxon>
        <taxon>Bacillati</taxon>
        <taxon>Bacillota</taxon>
        <taxon>Bacilli</taxon>
        <taxon>Bacillales</taxon>
        <taxon>Staphylococcaceae</taxon>
        <taxon>Mammaliicoccus</taxon>
    </lineage>
</organism>
<dbReference type="InterPro" id="IPR022742">
    <property type="entry name" value="Hydrolase_4"/>
</dbReference>
<feature type="site" description="Important for substrate specificity" evidence="2">
    <location>
        <position position="140"/>
    </location>
</feature>
<dbReference type="InterPro" id="IPR029058">
    <property type="entry name" value="AB_hydrolase_fold"/>
</dbReference>
<accession>A0A2T4PW58</accession>
<dbReference type="Pfam" id="PF12146">
    <property type="entry name" value="Hydrolase_4"/>
    <property type="match status" value="1"/>
</dbReference>
<dbReference type="Gene3D" id="3.40.50.1820">
    <property type="entry name" value="alpha/beta hydrolase"/>
    <property type="match status" value="1"/>
</dbReference>
<evidence type="ECO:0000256" key="1">
    <source>
        <dbReference type="PIRSR" id="PIRSR017388-1"/>
    </source>
</evidence>
<dbReference type="PIRSF" id="PIRSF017388">
    <property type="entry name" value="Esterase_lipase"/>
    <property type="match status" value="1"/>
</dbReference>
<evidence type="ECO:0000256" key="2">
    <source>
        <dbReference type="PIRSR" id="PIRSR017388-3"/>
    </source>
</evidence>
<feature type="active site" description="Charge relay system" evidence="1">
    <location>
        <position position="191"/>
    </location>
</feature>
<dbReference type="STRING" id="1167632.GCA_000286335_00931"/>
<name>A0A2T4PW58_9STAP</name>
<protein>
    <submittedName>
        <fullName evidence="4">Carboxylesterase</fullName>
    </submittedName>
</protein>
<proteinExistence type="predicted"/>
<dbReference type="OrthoDB" id="9800213at2"/>
<evidence type="ECO:0000313" key="4">
    <source>
        <dbReference type="EMBL" id="PTI30707.1"/>
    </source>
</evidence>
<dbReference type="SUPFAM" id="SSF53474">
    <property type="entry name" value="alpha/beta-Hydrolases"/>
    <property type="match status" value="1"/>
</dbReference>
<dbReference type="EMBL" id="PZFK01000003">
    <property type="protein sequence ID" value="PTI30707.1"/>
    <property type="molecule type" value="Genomic_DNA"/>
</dbReference>
<dbReference type="GO" id="GO:0052689">
    <property type="term" value="F:carboxylic ester hydrolase activity"/>
    <property type="evidence" value="ECO:0007669"/>
    <property type="project" value="InterPro"/>
</dbReference>
<gene>
    <name evidence="4" type="ORF">BU072_01605</name>
</gene>
<dbReference type="PANTHER" id="PTHR11614">
    <property type="entry name" value="PHOSPHOLIPASE-RELATED"/>
    <property type="match status" value="1"/>
</dbReference>
<sequence>MLKLKESRNVYLKGGNEAVLLLHSFTGTVRDVKDLAVTLNEEGYTCYIPAYKGHGLSVESLLKYNTDDWWQQVQNSYQFLKDEGYKDISVLGVSLGGLMSLRLVETSDIKKCVVMSVPNNRTSIDIKRRLYSYGKRINQIQNLDQNESDRQLALIDGYDEGAQVFSSFIEQTMKELCSIQIPISIMYGELDQSTYKDSAEHIYKEIGTQQKTFTSYEKATHLMTRSDDKEKVEKDIIQFLNK</sequence>
<dbReference type="Proteomes" id="UP000241209">
    <property type="component" value="Unassembled WGS sequence"/>
</dbReference>
<evidence type="ECO:0000259" key="3">
    <source>
        <dbReference type="Pfam" id="PF12146"/>
    </source>
</evidence>